<dbReference type="RefSeq" id="XP_001320989.1">
    <property type="nucleotide sequence ID" value="XM_001320954.1"/>
</dbReference>
<evidence type="ECO:0000313" key="1">
    <source>
        <dbReference type="EMBL" id="EAY08766.1"/>
    </source>
</evidence>
<reference evidence="1" key="2">
    <citation type="journal article" date="2007" name="Science">
        <title>Draft genome sequence of the sexually transmitted pathogen Trichomonas vaginalis.</title>
        <authorList>
            <person name="Carlton J.M."/>
            <person name="Hirt R.P."/>
            <person name="Silva J.C."/>
            <person name="Delcher A.L."/>
            <person name="Schatz M."/>
            <person name="Zhao Q."/>
            <person name="Wortman J.R."/>
            <person name="Bidwell S.L."/>
            <person name="Alsmark U.C.M."/>
            <person name="Besteiro S."/>
            <person name="Sicheritz-Ponten T."/>
            <person name="Noel C.J."/>
            <person name="Dacks J.B."/>
            <person name="Foster P.G."/>
            <person name="Simillion C."/>
            <person name="Van de Peer Y."/>
            <person name="Miranda-Saavedra D."/>
            <person name="Barton G.J."/>
            <person name="Westrop G.D."/>
            <person name="Mueller S."/>
            <person name="Dessi D."/>
            <person name="Fiori P.L."/>
            <person name="Ren Q."/>
            <person name="Paulsen I."/>
            <person name="Zhang H."/>
            <person name="Bastida-Corcuera F.D."/>
            <person name="Simoes-Barbosa A."/>
            <person name="Brown M.T."/>
            <person name="Hayes R.D."/>
            <person name="Mukherjee M."/>
            <person name="Okumura C.Y."/>
            <person name="Schneider R."/>
            <person name="Smith A.J."/>
            <person name="Vanacova S."/>
            <person name="Villalvazo M."/>
            <person name="Haas B.J."/>
            <person name="Pertea M."/>
            <person name="Feldblyum T.V."/>
            <person name="Utterback T.R."/>
            <person name="Shu C.L."/>
            <person name="Osoegawa K."/>
            <person name="de Jong P.J."/>
            <person name="Hrdy I."/>
            <person name="Horvathova L."/>
            <person name="Zubacova Z."/>
            <person name="Dolezal P."/>
            <person name="Malik S.B."/>
            <person name="Logsdon J.M. Jr."/>
            <person name="Henze K."/>
            <person name="Gupta A."/>
            <person name="Wang C.C."/>
            <person name="Dunne R.L."/>
            <person name="Upcroft J.A."/>
            <person name="Upcroft P."/>
            <person name="White O."/>
            <person name="Salzberg S.L."/>
            <person name="Tang P."/>
            <person name="Chiu C.-H."/>
            <person name="Lee Y.-S."/>
            <person name="Embley T.M."/>
            <person name="Coombs G.H."/>
            <person name="Mottram J.C."/>
            <person name="Tachezy J."/>
            <person name="Fraser-Liggett C.M."/>
            <person name="Johnson P.J."/>
        </authorList>
    </citation>
    <scope>NUCLEOTIDE SEQUENCE [LARGE SCALE GENOMIC DNA]</scope>
    <source>
        <strain evidence="1">G3</strain>
    </source>
</reference>
<name>A2EF50_TRIV3</name>
<accession>A2EF50</accession>
<dbReference type="VEuPathDB" id="TrichDB:TVAGG3_0739540"/>
<protein>
    <recommendedName>
        <fullName evidence="3">Right handed beta helix domain-containing protein</fullName>
    </recommendedName>
</protein>
<evidence type="ECO:0000313" key="2">
    <source>
        <dbReference type="Proteomes" id="UP000001542"/>
    </source>
</evidence>
<dbReference type="InParanoid" id="A2EF50"/>
<dbReference type="Proteomes" id="UP000001542">
    <property type="component" value="Unassembled WGS sequence"/>
</dbReference>
<dbReference type="KEGG" id="tva:4766673"/>
<sequence>MSCIIDLQIINGIQQSFSDYYTVESINKTENETISGNGNYYIHDAVFSFHYQKTAIYLNSSSKVLLETCTFYNNGSTKSGGSFYIKESESVLVQICCYNSVTSEWGGAYYIETVVNSNNKNYAFECSVSQCRGNIASLYHLRGDIKVSNINSSYHEFPAYAGYLIHSPKETGIINFTTASNTSSTGFYGGIGNTGNFNIIKCNFLKE</sequence>
<dbReference type="AlphaFoldDB" id="A2EF50"/>
<evidence type="ECO:0008006" key="3">
    <source>
        <dbReference type="Google" id="ProtNLM"/>
    </source>
</evidence>
<dbReference type="EMBL" id="DS113372">
    <property type="protein sequence ID" value="EAY08766.1"/>
    <property type="molecule type" value="Genomic_DNA"/>
</dbReference>
<gene>
    <name evidence="1" type="ORF">TVAG_251920</name>
</gene>
<proteinExistence type="predicted"/>
<dbReference type="VEuPathDB" id="TrichDB:TVAG_251920"/>
<keyword evidence="2" id="KW-1185">Reference proteome</keyword>
<organism evidence="1 2">
    <name type="scientific">Trichomonas vaginalis (strain ATCC PRA-98 / G3)</name>
    <dbReference type="NCBI Taxonomy" id="412133"/>
    <lineage>
        <taxon>Eukaryota</taxon>
        <taxon>Metamonada</taxon>
        <taxon>Parabasalia</taxon>
        <taxon>Trichomonadida</taxon>
        <taxon>Trichomonadidae</taxon>
        <taxon>Trichomonas</taxon>
    </lineage>
</organism>
<reference evidence="1" key="1">
    <citation type="submission" date="2006-10" db="EMBL/GenBank/DDBJ databases">
        <authorList>
            <person name="Amadeo P."/>
            <person name="Zhao Q."/>
            <person name="Wortman J."/>
            <person name="Fraser-Liggett C."/>
            <person name="Carlton J."/>
        </authorList>
    </citation>
    <scope>NUCLEOTIDE SEQUENCE</scope>
    <source>
        <strain evidence="1">G3</strain>
    </source>
</reference>